<protein>
    <submittedName>
        <fullName evidence="2">Uncharacterized protein</fullName>
    </submittedName>
</protein>
<dbReference type="GeneID" id="85361777"/>
<dbReference type="AlphaFoldDB" id="A0AA39JL53"/>
<dbReference type="RefSeq" id="XP_060325022.1">
    <property type="nucleotide sequence ID" value="XM_060478229.1"/>
</dbReference>
<comment type="caution">
    <text evidence="2">The sequence shown here is derived from an EMBL/GenBank/DDBJ whole genome shotgun (WGS) entry which is preliminary data.</text>
</comment>
<feature type="coiled-coil region" evidence="1">
    <location>
        <begin position="108"/>
        <end position="135"/>
    </location>
</feature>
<organism evidence="2 3">
    <name type="scientific">Armillaria tabescens</name>
    <name type="common">Ringless honey mushroom</name>
    <name type="synonym">Agaricus tabescens</name>
    <dbReference type="NCBI Taxonomy" id="1929756"/>
    <lineage>
        <taxon>Eukaryota</taxon>
        <taxon>Fungi</taxon>
        <taxon>Dikarya</taxon>
        <taxon>Basidiomycota</taxon>
        <taxon>Agaricomycotina</taxon>
        <taxon>Agaricomycetes</taxon>
        <taxon>Agaricomycetidae</taxon>
        <taxon>Agaricales</taxon>
        <taxon>Marasmiineae</taxon>
        <taxon>Physalacriaceae</taxon>
        <taxon>Desarmillaria</taxon>
    </lineage>
</organism>
<dbReference type="EMBL" id="JAUEPS010000055">
    <property type="protein sequence ID" value="KAK0444237.1"/>
    <property type="molecule type" value="Genomic_DNA"/>
</dbReference>
<proteinExistence type="predicted"/>
<evidence type="ECO:0000313" key="2">
    <source>
        <dbReference type="EMBL" id="KAK0444237.1"/>
    </source>
</evidence>
<keyword evidence="1" id="KW-0175">Coiled coil</keyword>
<accession>A0AA39JL53</accession>
<gene>
    <name evidence="2" type="ORF">EV420DRAFT_1648930</name>
</gene>
<evidence type="ECO:0000313" key="3">
    <source>
        <dbReference type="Proteomes" id="UP001175211"/>
    </source>
</evidence>
<keyword evidence="3" id="KW-1185">Reference proteome</keyword>
<evidence type="ECO:0000256" key="1">
    <source>
        <dbReference type="SAM" id="Coils"/>
    </source>
</evidence>
<sequence length="467" mass="53051">MNSRLDVSKILPEEVYQPLLALGLPPTVTLEQFTRLYRGPLADILVFLSESVLGKMDVMKARGDIHGMKVVGNDAAKPHRIKAFRSEDRSRFRLTGAKKSYALCQKELDELLVASEETQLKISNLRNQLKDTRNTAFLLTLLEKKELTRMKRIEEITTLLRRLKEALDQRQSSQLSVSVPPEIDRKEILRRRMTHSRDALTNTEAYYVALSRVTLSETPWRNQDYIPRLKTVMQKHLSSRDAQIEATVANIVRWARTCAHEKAKYHSALRNADMVSDAELDRTEFCVRNYEAMLQGLCDHSASLLFAINPHIQYVTAFQLSTIQVLAESLGDKAYPRGYLDDQRRLLVEQVPSDSVTHKDVSFVQSAKQTLKASQAVCVPKLVQDLERLILSIDKRRRISALAPSLPLSMENHKGSLSRHRADSQKIEASTIKLLKRKLDKANMGAGLVKDVEVLVDEAKFIIGRSK</sequence>
<name>A0AA39JL53_ARMTA</name>
<dbReference type="Proteomes" id="UP001175211">
    <property type="component" value="Unassembled WGS sequence"/>
</dbReference>
<reference evidence="2" key="1">
    <citation type="submission" date="2023-06" db="EMBL/GenBank/DDBJ databases">
        <authorList>
            <consortium name="Lawrence Berkeley National Laboratory"/>
            <person name="Ahrendt S."/>
            <person name="Sahu N."/>
            <person name="Indic B."/>
            <person name="Wong-Bajracharya J."/>
            <person name="Merenyi Z."/>
            <person name="Ke H.-M."/>
            <person name="Monk M."/>
            <person name="Kocsube S."/>
            <person name="Drula E."/>
            <person name="Lipzen A."/>
            <person name="Balint B."/>
            <person name="Henrissat B."/>
            <person name="Andreopoulos B."/>
            <person name="Martin F.M."/>
            <person name="Harder C.B."/>
            <person name="Rigling D."/>
            <person name="Ford K.L."/>
            <person name="Foster G.D."/>
            <person name="Pangilinan J."/>
            <person name="Papanicolaou A."/>
            <person name="Barry K."/>
            <person name="LaButti K."/>
            <person name="Viragh M."/>
            <person name="Koriabine M."/>
            <person name="Yan M."/>
            <person name="Riley R."/>
            <person name="Champramary S."/>
            <person name="Plett K.L."/>
            <person name="Tsai I.J."/>
            <person name="Slot J."/>
            <person name="Sipos G."/>
            <person name="Plett J."/>
            <person name="Nagy L.G."/>
            <person name="Grigoriev I.V."/>
        </authorList>
    </citation>
    <scope>NUCLEOTIDE SEQUENCE</scope>
    <source>
        <strain evidence="2">CCBAS 213</strain>
    </source>
</reference>